<organism evidence="2 3">
    <name type="scientific">Meganyctiphanes norvegica</name>
    <name type="common">Northern krill</name>
    <name type="synonym">Thysanopoda norvegica</name>
    <dbReference type="NCBI Taxonomy" id="48144"/>
    <lineage>
        <taxon>Eukaryota</taxon>
        <taxon>Metazoa</taxon>
        <taxon>Ecdysozoa</taxon>
        <taxon>Arthropoda</taxon>
        <taxon>Crustacea</taxon>
        <taxon>Multicrustacea</taxon>
        <taxon>Malacostraca</taxon>
        <taxon>Eumalacostraca</taxon>
        <taxon>Eucarida</taxon>
        <taxon>Euphausiacea</taxon>
        <taxon>Euphausiidae</taxon>
        <taxon>Meganyctiphanes</taxon>
    </lineage>
</organism>
<protein>
    <submittedName>
        <fullName evidence="2">Uncharacterized protein</fullName>
    </submittedName>
</protein>
<reference evidence="2 3" key="1">
    <citation type="submission" date="2024-05" db="EMBL/GenBank/DDBJ databases">
        <authorList>
            <person name="Wallberg A."/>
        </authorList>
    </citation>
    <scope>NUCLEOTIDE SEQUENCE [LARGE SCALE GENOMIC DNA]</scope>
</reference>
<keyword evidence="1" id="KW-0812">Transmembrane</keyword>
<gene>
    <name evidence="2" type="ORF">MNOR_LOCUS3195</name>
</gene>
<evidence type="ECO:0000256" key="1">
    <source>
        <dbReference type="SAM" id="Phobius"/>
    </source>
</evidence>
<accession>A0AAV2PU53</accession>
<keyword evidence="1" id="KW-1133">Transmembrane helix</keyword>
<dbReference type="EMBL" id="CAXKWB010001063">
    <property type="protein sequence ID" value="CAL4063232.1"/>
    <property type="molecule type" value="Genomic_DNA"/>
</dbReference>
<sequence length="106" mass="11899">MNSSHIFLHIIISLMIISGCSCITCYKCSNRAQLDDYDPDCGMPDYSGATVQCDDCTSCRTEIYLDGDVYRVGWKGSVEDECIYYSDSTECYCTTDLCNLDLCDQC</sequence>
<keyword evidence="1" id="KW-0472">Membrane</keyword>
<evidence type="ECO:0000313" key="3">
    <source>
        <dbReference type="Proteomes" id="UP001497623"/>
    </source>
</evidence>
<feature type="transmembrane region" description="Helical" evidence="1">
    <location>
        <begin position="6"/>
        <end position="26"/>
    </location>
</feature>
<dbReference type="AlphaFoldDB" id="A0AAV2PU53"/>
<proteinExistence type="predicted"/>
<dbReference type="Proteomes" id="UP001497623">
    <property type="component" value="Unassembled WGS sequence"/>
</dbReference>
<evidence type="ECO:0000313" key="2">
    <source>
        <dbReference type="EMBL" id="CAL4063232.1"/>
    </source>
</evidence>
<keyword evidence="3" id="KW-1185">Reference proteome</keyword>
<name>A0AAV2PU53_MEGNR</name>
<comment type="caution">
    <text evidence="2">The sequence shown here is derived from an EMBL/GenBank/DDBJ whole genome shotgun (WGS) entry which is preliminary data.</text>
</comment>